<gene>
    <name evidence="2" type="ORF">SNEC2469_LOCUS19697</name>
</gene>
<keyword evidence="3" id="KW-1185">Reference proteome</keyword>
<organism evidence="2 3">
    <name type="scientific">Symbiodinium necroappetens</name>
    <dbReference type="NCBI Taxonomy" id="1628268"/>
    <lineage>
        <taxon>Eukaryota</taxon>
        <taxon>Sar</taxon>
        <taxon>Alveolata</taxon>
        <taxon>Dinophyceae</taxon>
        <taxon>Suessiales</taxon>
        <taxon>Symbiodiniaceae</taxon>
        <taxon>Symbiodinium</taxon>
    </lineage>
</organism>
<reference evidence="2" key="1">
    <citation type="submission" date="2021-02" db="EMBL/GenBank/DDBJ databases">
        <authorList>
            <person name="Dougan E. K."/>
            <person name="Rhodes N."/>
            <person name="Thang M."/>
            <person name="Chan C."/>
        </authorList>
    </citation>
    <scope>NUCLEOTIDE SEQUENCE</scope>
</reference>
<keyword evidence="1" id="KW-1133">Transmembrane helix</keyword>
<evidence type="ECO:0000313" key="2">
    <source>
        <dbReference type="EMBL" id="CAE7684281.1"/>
    </source>
</evidence>
<evidence type="ECO:0000256" key="1">
    <source>
        <dbReference type="SAM" id="Phobius"/>
    </source>
</evidence>
<dbReference type="OrthoDB" id="479717at2759"/>
<feature type="transmembrane region" description="Helical" evidence="1">
    <location>
        <begin position="84"/>
        <end position="104"/>
    </location>
</feature>
<keyword evidence="1" id="KW-0812">Transmembrane</keyword>
<proteinExistence type="predicted"/>
<evidence type="ECO:0000313" key="3">
    <source>
        <dbReference type="Proteomes" id="UP000601435"/>
    </source>
</evidence>
<feature type="non-terminal residue" evidence="2">
    <location>
        <position position="1"/>
    </location>
</feature>
<name>A0A812WL47_9DINO</name>
<sequence>MSLLANGTMKERGELLRKWISSGENLASCEAQVTASRKSTATGRRRRRLVAVKDMINSPYNFSQCLGGIGVVFVAVIINQNVLLARSLQVSQCLAGMVGVSIFLQKIESIISRGGGVEDIDAPGCLPEPKFWVTVEEEMVDETEASVEQNISVRARPSADMFTSILDVGQLQRQAQSSPLNGDVLRAFDTYNTEIAKAANIDG</sequence>
<protein>
    <submittedName>
        <fullName evidence="2">Uncharacterized protein</fullName>
    </submittedName>
</protein>
<dbReference type="Proteomes" id="UP000601435">
    <property type="component" value="Unassembled WGS sequence"/>
</dbReference>
<accession>A0A812WL47</accession>
<dbReference type="EMBL" id="CAJNJA010033816">
    <property type="protein sequence ID" value="CAE7684281.1"/>
    <property type="molecule type" value="Genomic_DNA"/>
</dbReference>
<keyword evidence="1" id="KW-0472">Membrane</keyword>
<feature type="transmembrane region" description="Helical" evidence="1">
    <location>
        <begin position="55"/>
        <end position="78"/>
    </location>
</feature>
<dbReference type="AlphaFoldDB" id="A0A812WL47"/>
<comment type="caution">
    <text evidence="2">The sequence shown here is derived from an EMBL/GenBank/DDBJ whole genome shotgun (WGS) entry which is preliminary data.</text>
</comment>